<dbReference type="AlphaFoldDB" id="R1HBH1"/>
<proteinExistence type="predicted"/>
<dbReference type="OrthoDB" id="5298483at2"/>
<organism evidence="2 3">
    <name type="scientific">Aeromonas molluscorum 848</name>
    <dbReference type="NCBI Taxonomy" id="1268236"/>
    <lineage>
        <taxon>Bacteria</taxon>
        <taxon>Pseudomonadati</taxon>
        <taxon>Pseudomonadota</taxon>
        <taxon>Gammaproteobacteria</taxon>
        <taxon>Aeromonadales</taxon>
        <taxon>Aeromonadaceae</taxon>
        <taxon>Aeromonas</taxon>
    </lineage>
</organism>
<dbReference type="RefSeq" id="WP_005897382.1">
    <property type="nucleotide sequence ID" value="NZ_AQGQ01000031.1"/>
</dbReference>
<feature type="transmembrane region" description="Helical" evidence="1">
    <location>
        <begin position="33"/>
        <end position="51"/>
    </location>
</feature>
<evidence type="ECO:0000256" key="1">
    <source>
        <dbReference type="SAM" id="Phobius"/>
    </source>
</evidence>
<protein>
    <recommendedName>
        <fullName evidence="4">Transmembrane protein</fullName>
    </recommendedName>
</protein>
<sequence length="257" mass="28610">MSTHSALRTEPQRHPIGRGWLWIRSGFDIFNKGMGLSVAMLLLWLGVGLLIEQLPTGGFISQLLYMVWMAGWMVVAKGGDEQGRLTFSDLFAGFRHRLTPLMMGGLFALGLFTLIAMLCFGLLSWWGLSDLFSQDPEQLSLTVEQARGVLLCVLLGMLLLVPVLMAVTFAPALIYFHDVGIWQAAKLSFIGCQRNMWPFLWWGLLGCVMLLLGTLLMLIGLLVVLPALNYSIYMAYKDIFLIEQEGEEGIALTGFEA</sequence>
<keyword evidence="1" id="KW-0812">Transmembrane</keyword>
<feature type="transmembrane region" description="Helical" evidence="1">
    <location>
        <begin position="105"/>
        <end position="128"/>
    </location>
</feature>
<feature type="transmembrane region" description="Helical" evidence="1">
    <location>
        <begin position="148"/>
        <end position="176"/>
    </location>
</feature>
<evidence type="ECO:0000313" key="3">
    <source>
        <dbReference type="Proteomes" id="UP000013526"/>
    </source>
</evidence>
<accession>R1HBH1</accession>
<feature type="transmembrane region" description="Helical" evidence="1">
    <location>
        <begin position="197"/>
        <end position="225"/>
    </location>
</feature>
<dbReference type="EMBL" id="AQGQ01000031">
    <property type="protein sequence ID" value="EOD55784.1"/>
    <property type="molecule type" value="Genomic_DNA"/>
</dbReference>
<keyword evidence="1" id="KW-0472">Membrane</keyword>
<comment type="caution">
    <text evidence="2">The sequence shown here is derived from an EMBL/GenBank/DDBJ whole genome shotgun (WGS) entry which is preliminary data.</text>
</comment>
<evidence type="ECO:0000313" key="2">
    <source>
        <dbReference type="EMBL" id="EOD55784.1"/>
    </source>
</evidence>
<dbReference type="InterPro" id="IPR047798">
    <property type="entry name" value="BPSS1780-like"/>
</dbReference>
<dbReference type="Proteomes" id="UP000013526">
    <property type="component" value="Unassembled WGS sequence"/>
</dbReference>
<dbReference type="PATRIC" id="fig|1268236.3.peg.1425"/>
<feature type="transmembrane region" description="Helical" evidence="1">
    <location>
        <begin position="57"/>
        <end position="75"/>
    </location>
</feature>
<reference evidence="2 3" key="1">
    <citation type="journal article" date="2013" name="Genome Announc.">
        <title>Draft Genome Sequence of Aeromonas molluscorum Strain 848TT, Isolated from Bivalve Molluscs.</title>
        <authorList>
            <person name="Spataro N."/>
            <person name="Farfan M."/>
            <person name="Albarral V."/>
            <person name="Sanglas A."/>
            <person name="Loren J.G."/>
            <person name="Fuste M.C."/>
            <person name="Bosch E."/>
        </authorList>
    </citation>
    <scope>NUCLEOTIDE SEQUENCE [LARGE SCALE GENOMIC DNA]</scope>
    <source>
        <strain evidence="2 3">848</strain>
    </source>
</reference>
<dbReference type="NCBIfam" id="NF041043">
    <property type="entry name" value="BPSS1780_fam"/>
    <property type="match status" value="1"/>
</dbReference>
<evidence type="ECO:0008006" key="4">
    <source>
        <dbReference type="Google" id="ProtNLM"/>
    </source>
</evidence>
<gene>
    <name evidence="2" type="ORF">G113_07178</name>
</gene>
<name>R1HBH1_9GAMM</name>
<keyword evidence="3" id="KW-1185">Reference proteome</keyword>
<keyword evidence="1" id="KW-1133">Transmembrane helix</keyword>